<evidence type="ECO:0000313" key="2">
    <source>
        <dbReference type="Proteomes" id="UP000242222"/>
    </source>
</evidence>
<name>A0A1I5AD71_9GAMM</name>
<dbReference type="Proteomes" id="UP000242222">
    <property type="component" value="Unassembled WGS sequence"/>
</dbReference>
<dbReference type="AlphaFoldDB" id="A0A1I5AD71"/>
<organism evidence="1 2">
    <name type="scientific">Izhakiella capsodis</name>
    <dbReference type="NCBI Taxonomy" id="1367852"/>
    <lineage>
        <taxon>Bacteria</taxon>
        <taxon>Pseudomonadati</taxon>
        <taxon>Pseudomonadota</taxon>
        <taxon>Gammaproteobacteria</taxon>
        <taxon>Enterobacterales</taxon>
        <taxon>Erwiniaceae</taxon>
        <taxon>Izhakiella</taxon>
    </lineage>
</organism>
<gene>
    <name evidence="1" type="ORF">SAMN05216516_111105</name>
</gene>
<dbReference type="EMBL" id="FOVC01000011">
    <property type="protein sequence ID" value="SFN60310.1"/>
    <property type="molecule type" value="Genomic_DNA"/>
</dbReference>
<reference evidence="2" key="1">
    <citation type="submission" date="2016-10" db="EMBL/GenBank/DDBJ databases">
        <authorList>
            <person name="Varghese N."/>
            <person name="Submissions S."/>
        </authorList>
    </citation>
    <scope>NUCLEOTIDE SEQUENCE [LARGE SCALE GENOMIC DNA]</scope>
    <source>
        <strain evidence="2">N6PO6</strain>
    </source>
</reference>
<dbReference type="OrthoDB" id="6555221at2"/>
<protein>
    <submittedName>
        <fullName evidence="1">Uncharacterized protein</fullName>
    </submittedName>
</protein>
<accession>A0A1I5AD71</accession>
<dbReference type="STRING" id="1367852.SAMN05216516_111105"/>
<dbReference type="RefSeq" id="WP_092879231.1">
    <property type="nucleotide sequence ID" value="NZ_FOVC01000011.1"/>
</dbReference>
<evidence type="ECO:0000313" key="1">
    <source>
        <dbReference type="EMBL" id="SFN60310.1"/>
    </source>
</evidence>
<sequence length="117" mass="13621">MKLRMVPKEVFDVMSLDKNFKYKWIGDNVFSLIGLGTSYFLEFFEFYGDAISKYYDRFVKDTSYGDNRFSTFISQERRHAAAHKKLNLFIAKNVLPPPAKSITQGFMISCLQLINPL</sequence>
<proteinExistence type="predicted"/>
<keyword evidence="2" id="KW-1185">Reference proteome</keyword>